<evidence type="ECO:0000313" key="1">
    <source>
        <dbReference type="EMBL" id="RFZ85195.1"/>
    </source>
</evidence>
<protein>
    <submittedName>
        <fullName evidence="1">Uncharacterized protein</fullName>
    </submittedName>
</protein>
<evidence type="ECO:0000313" key="2">
    <source>
        <dbReference type="Proteomes" id="UP000260823"/>
    </source>
</evidence>
<accession>A0A3E2NW06</accession>
<sequence>MNRQEIDSFAKTIFGNNSSAIRIAQATLAPYTFSYGDILIMVTPKNNLEDGNADITSSFKQSMDDLFRKSPYYNSTTFSSRGIKYVVTKHFSKDVGYYNCLGLNTEYSKSVSWSLQFKRGQAKQANDLLNNILTKTTFIN</sequence>
<reference evidence="1 2" key="1">
    <citation type="submission" date="2018-08" db="EMBL/GenBank/DDBJ databases">
        <title>Mucilaginibacter terrae sp. nov., isolated from manganese diggings.</title>
        <authorList>
            <person name="Huang Y."/>
            <person name="Zhou Z."/>
        </authorList>
    </citation>
    <scope>NUCLEOTIDE SEQUENCE [LARGE SCALE GENOMIC DNA]</scope>
    <source>
        <strain evidence="1 2">ZH6</strain>
    </source>
</reference>
<comment type="caution">
    <text evidence="1">The sequence shown here is derived from an EMBL/GenBank/DDBJ whole genome shotgun (WGS) entry which is preliminary data.</text>
</comment>
<organism evidence="1 2">
    <name type="scientific">Mucilaginibacter terrenus</name>
    <dbReference type="NCBI Taxonomy" id="2482727"/>
    <lineage>
        <taxon>Bacteria</taxon>
        <taxon>Pseudomonadati</taxon>
        <taxon>Bacteroidota</taxon>
        <taxon>Sphingobacteriia</taxon>
        <taxon>Sphingobacteriales</taxon>
        <taxon>Sphingobacteriaceae</taxon>
        <taxon>Mucilaginibacter</taxon>
    </lineage>
</organism>
<keyword evidence="2" id="KW-1185">Reference proteome</keyword>
<gene>
    <name evidence="1" type="ORF">DYU05_06230</name>
</gene>
<proteinExistence type="predicted"/>
<name>A0A3E2NW06_9SPHI</name>
<dbReference type="Proteomes" id="UP000260823">
    <property type="component" value="Unassembled WGS sequence"/>
</dbReference>
<dbReference type="AlphaFoldDB" id="A0A3E2NW06"/>
<dbReference type="RefSeq" id="WP_117382096.1">
    <property type="nucleotide sequence ID" value="NZ_QWDE01000001.1"/>
</dbReference>
<dbReference type="EMBL" id="QWDE01000001">
    <property type="protein sequence ID" value="RFZ85195.1"/>
    <property type="molecule type" value="Genomic_DNA"/>
</dbReference>